<dbReference type="InterPro" id="IPR000847">
    <property type="entry name" value="LysR_HTH_N"/>
</dbReference>
<evidence type="ECO:0000256" key="1">
    <source>
        <dbReference type="ARBA" id="ARBA00009437"/>
    </source>
</evidence>
<dbReference type="Pfam" id="PF03466">
    <property type="entry name" value="LysR_substrate"/>
    <property type="match status" value="1"/>
</dbReference>
<dbReference type="PROSITE" id="PS50931">
    <property type="entry name" value="HTH_LYSR"/>
    <property type="match status" value="1"/>
</dbReference>
<dbReference type="InterPro" id="IPR036390">
    <property type="entry name" value="WH_DNA-bd_sf"/>
</dbReference>
<evidence type="ECO:0000313" key="6">
    <source>
        <dbReference type="EMBL" id="ADI16413.1"/>
    </source>
</evidence>
<dbReference type="GO" id="GO:0003700">
    <property type="term" value="F:DNA-binding transcription factor activity"/>
    <property type="evidence" value="ECO:0007669"/>
    <property type="project" value="InterPro"/>
</dbReference>
<dbReference type="Gene3D" id="3.40.190.290">
    <property type="match status" value="1"/>
</dbReference>
<protein>
    <submittedName>
        <fullName evidence="6">Transcriptional regulator</fullName>
    </submittedName>
</protein>
<name>E0XPS2_9BACT</name>
<keyword evidence="3" id="KW-0238">DNA-binding</keyword>
<dbReference type="InterPro" id="IPR036388">
    <property type="entry name" value="WH-like_DNA-bd_sf"/>
</dbReference>
<accession>E0XPS2</accession>
<dbReference type="PRINTS" id="PR00039">
    <property type="entry name" value="HTHLYSR"/>
</dbReference>
<dbReference type="Pfam" id="PF00126">
    <property type="entry name" value="HTH_1"/>
    <property type="match status" value="1"/>
</dbReference>
<dbReference type="GO" id="GO:0000976">
    <property type="term" value="F:transcription cis-regulatory region binding"/>
    <property type="evidence" value="ECO:0007669"/>
    <property type="project" value="TreeGrafter"/>
</dbReference>
<dbReference type="PANTHER" id="PTHR30126:SF5">
    <property type="entry name" value="HTH-TYPE TRANSCRIPTIONAL ACTIVATOR CMPR"/>
    <property type="match status" value="1"/>
</dbReference>
<dbReference type="InterPro" id="IPR005119">
    <property type="entry name" value="LysR_subst-bd"/>
</dbReference>
<evidence type="ECO:0000256" key="2">
    <source>
        <dbReference type="ARBA" id="ARBA00023015"/>
    </source>
</evidence>
<dbReference type="PANTHER" id="PTHR30126">
    <property type="entry name" value="HTH-TYPE TRANSCRIPTIONAL REGULATOR"/>
    <property type="match status" value="1"/>
</dbReference>
<keyword evidence="4" id="KW-0804">Transcription</keyword>
<dbReference type="Gene3D" id="1.10.10.10">
    <property type="entry name" value="Winged helix-like DNA-binding domain superfamily/Winged helix DNA-binding domain"/>
    <property type="match status" value="1"/>
</dbReference>
<dbReference type="SUPFAM" id="SSF46785">
    <property type="entry name" value="Winged helix' DNA-binding domain"/>
    <property type="match status" value="1"/>
</dbReference>
<feature type="domain" description="HTH lysR-type" evidence="5">
    <location>
        <begin position="3"/>
        <end position="60"/>
    </location>
</feature>
<dbReference type="SUPFAM" id="SSF53850">
    <property type="entry name" value="Periplasmic binding protein-like II"/>
    <property type="match status" value="1"/>
</dbReference>
<evidence type="ECO:0000259" key="5">
    <source>
        <dbReference type="PROSITE" id="PS50931"/>
    </source>
</evidence>
<proteinExistence type="inferred from homology"/>
<organism evidence="6">
    <name type="scientific">uncultured bacterium HF770_09N20</name>
    <dbReference type="NCBI Taxonomy" id="710816"/>
    <lineage>
        <taxon>Bacteria</taxon>
        <taxon>environmental samples</taxon>
    </lineage>
</organism>
<comment type="similarity">
    <text evidence="1">Belongs to the LysR transcriptional regulatory family.</text>
</comment>
<dbReference type="AlphaFoldDB" id="E0XPS2"/>
<sequence length="300" mass="33355">MRITIRQLQVFESVARHLSYTRAAEELRLTQPAVSMQVKQLEESVGLPLFEQIGKKVFRTEAGEIMLGHALTIQGHLTVAKREMDELKGVDSGRLSIGVVSTVNYFAARLLAAFSRQHPKVDIRLDVTNRESLLQKLEANEPDLVLMGQPPNGLDVDAADFMDNPLLLVAAPDHPLAKSKRLALESLTDETFVVREPGSGTRLAMERFFSDYEFKPQSTVEMTGNEVIKQAIEVGLGLSVLSAHTVELELSAGRLVRLDVVGMPIIRRWYVAHRSGKRLTPTAQSFKQFVLDEGKRQSVG</sequence>
<keyword evidence="2" id="KW-0805">Transcription regulation</keyword>
<dbReference type="EMBL" id="GU474837">
    <property type="protein sequence ID" value="ADI16413.1"/>
    <property type="molecule type" value="Genomic_DNA"/>
</dbReference>
<dbReference type="CDD" id="cd08419">
    <property type="entry name" value="PBP2_CbbR_RubisCO_like"/>
    <property type="match status" value="1"/>
</dbReference>
<reference evidence="6" key="1">
    <citation type="journal article" date="2011" name="Environ. Microbiol.">
        <title>Time-series analyses of Monterey Bay coastal microbial picoplankton using a 'genome proxy' microarray.</title>
        <authorList>
            <person name="Rich V.I."/>
            <person name="Pham V.D."/>
            <person name="Eppley J."/>
            <person name="Shi Y."/>
            <person name="DeLong E.F."/>
        </authorList>
    </citation>
    <scope>NUCLEOTIDE SEQUENCE</scope>
</reference>
<evidence type="ECO:0000256" key="3">
    <source>
        <dbReference type="ARBA" id="ARBA00023125"/>
    </source>
</evidence>
<dbReference type="FunFam" id="1.10.10.10:FF:000001">
    <property type="entry name" value="LysR family transcriptional regulator"/>
    <property type="match status" value="1"/>
</dbReference>
<evidence type="ECO:0000256" key="4">
    <source>
        <dbReference type="ARBA" id="ARBA00023163"/>
    </source>
</evidence>